<sequence length="113" mass="11980">MEEKWESTITEFAFSPNKGLASPQPSVGSTLGPFCSNQPDCLALIVSRFVWEMCGGSRVAAMYSKSASEGSSIRGVERCGVVSPGRWYKRKFVLPSSHEASGGGGGGGGWGWK</sequence>
<dbReference type="Proteomes" id="UP000314294">
    <property type="component" value="Unassembled WGS sequence"/>
</dbReference>
<organism evidence="1 2">
    <name type="scientific">Liparis tanakae</name>
    <name type="common">Tanaka's snailfish</name>
    <dbReference type="NCBI Taxonomy" id="230148"/>
    <lineage>
        <taxon>Eukaryota</taxon>
        <taxon>Metazoa</taxon>
        <taxon>Chordata</taxon>
        <taxon>Craniata</taxon>
        <taxon>Vertebrata</taxon>
        <taxon>Euteleostomi</taxon>
        <taxon>Actinopterygii</taxon>
        <taxon>Neopterygii</taxon>
        <taxon>Teleostei</taxon>
        <taxon>Neoteleostei</taxon>
        <taxon>Acanthomorphata</taxon>
        <taxon>Eupercaria</taxon>
        <taxon>Perciformes</taxon>
        <taxon>Cottioidei</taxon>
        <taxon>Cottales</taxon>
        <taxon>Liparidae</taxon>
        <taxon>Liparis</taxon>
    </lineage>
</organism>
<name>A0A4Z2HH77_9TELE</name>
<accession>A0A4Z2HH77</accession>
<comment type="caution">
    <text evidence="1">The sequence shown here is derived from an EMBL/GenBank/DDBJ whole genome shotgun (WGS) entry which is preliminary data.</text>
</comment>
<proteinExistence type="predicted"/>
<dbReference type="EMBL" id="SRLO01000243">
    <property type="protein sequence ID" value="TNN64961.1"/>
    <property type="molecule type" value="Genomic_DNA"/>
</dbReference>
<dbReference type="AlphaFoldDB" id="A0A4Z2HH77"/>
<keyword evidence="2" id="KW-1185">Reference proteome</keyword>
<dbReference type="OrthoDB" id="9950805at2759"/>
<evidence type="ECO:0000313" key="1">
    <source>
        <dbReference type="EMBL" id="TNN64961.1"/>
    </source>
</evidence>
<reference evidence="1 2" key="1">
    <citation type="submission" date="2019-03" db="EMBL/GenBank/DDBJ databases">
        <title>First draft genome of Liparis tanakae, snailfish: a comprehensive survey of snailfish specific genes.</title>
        <authorList>
            <person name="Kim W."/>
            <person name="Song I."/>
            <person name="Jeong J.-H."/>
            <person name="Kim D."/>
            <person name="Kim S."/>
            <person name="Ryu S."/>
            <person name="Song J.Y."/>
            <person name="Lee S.K."/>
        </authorList>
    </citation>
    <scope>NUCLEOTIDE SEQUENCE [LARGE SCALE GENOMIC DNA]</scope>
    <source>
        <tissue evidence="1">Muscle</tissue>
    </source>
</reference>
<evidence type="ECO:0000313" key="2">
    <source>
        <dbReference type="Proteomes" id="UP000314294"/>
    </source>
</evidence>
<protein>
    <submittedName>
        <fullName evidence="1">Uncharacterized protein</fullName>
    </submittedName>
</protein>
<gene>
    <name evidence="1" type="ORF">EYF80_024845</name>
</gene>